<evidence type="ECO:0000313" key="2">
    <source>
        <dbReference type="Proteomes" id="UP000831684"/>
    </source>
</evidence>
<dbReference type="Proteomes" id="UP000831684">
    <property type="component" value="Chromosome"/>
</dbReference>
<protein>
    <submittedName>
        <fullName evidence="1">Isoquinoline 1-oxidoreductase subunit</fullName>
    </submittedName>
</protein>
<dbReference type="SUPFAM" id="SSF48695">
    <property type="entry name" value="Multiheme cytochromes"/>
    <property type="match status" value="1"/>
</dbReference>
<accession>A0A9E7CVE9</accession>
<dbReference type="EMBL" id="CP083239">
    <property type="protein sequence ID" value="UOK69399.1"/>
    <property type="molecule type" value="Genomic_DNA"/>
</dbReference>
<dbReference type="AlphaFoldDB" id="A0A9E7CVE9"/>
<dbReference type="KEGG" id="apol:K9D25_11565"/>
<sequence length="210" mass="22170">MTMNKRHLMLWGAVVTVSVLTAGITSRNGLATPTDTPANALASPESFATIADPATRSAAYFTELGKVLTSPRCTNCHPATDRPRQGDAKRLHQPPVYRGVDGMGLASLRCSSCHGGANFDPAGMPGHPAWHLAPAEMAWEGRTVAQICEQIKDPARNGGRSLHELIEHIGDDTLVGWAWHPGPGRTPAPGTQAEAKALVIAWVESGAACP</sequence>
<name>A0A9E7CVE9_9HYPH</name>
<dbReference type="InterPro" id="IPR036280">
    <property type="entry name" value="Multihaem_cyt_sf"/>
</dbReference>
<organism evidence="1 2">
    <name type="scientific">Ancylobacter polymorphus</name>
    <dbReference type="NCBI Taxonomy" id="223390"/>
    <lineage>
        <taxon>Bacteria</taxon>
        <taxon>Pseudomonadati</taxon>
        <taxon>Pseudomonadota</taxon>
        <taxon>Alphaproteobacteria</taxon>
        <taxon>Hyphomicrobiales</taxon>
        <taxon>Xanthobacteraceae</taxon>
        <taxon>Ancylobacter</taxon>
    </lineage>
</organism>
<evidence type="ECO:0000313" key="1">
    <source>
        <dbReference type="EMBL" id="UOK69399.1"/>
    </source>
</evidence>
<reference evidence="1" key="1">
    <citation type="submission" date="2021-09" db="EMBL/GenBank/DDBJ databases">
        <title>Network and meta-omics reveal the key degrader and cooperation patterns in an efficient 1,4-dioxane-degrading microbial community.</title>
        <authorList>
            <person name="Dai C."/>
        </authorList>
    </citation>
    <scope>NUCLEOTIDE SEQUENCE</scope>
    <source>
        <strain evidence="1">ZM13</strain>
    </source>
</reference>
<proteinExistence type="predicted"/>
<gene>
    <name evidence="1" type="ORF">K9D25_11565</name>
</gene>